<dbReference type="GO" id="GO:0003723">
    <property type="term" value="F:RNA binding"/>
    <property type="evidence" value="ECO:0007669"/>
    <property type="project" value="UniProtKB-UniRule"/>
</dbReference>
<feature type="domain" description="RRM" evidence="5">
    <location>
        <begin position="344"/>
        <end position="401"/>
    </location>
</feature>
<dbReference type="InterPro" id="IPR000504">
    <property type="entry name" value="RRM_dom"/>
</dbReference>
<accession>A0A9X0CH16</accession>
<dbReference type="OrthoDB" id="439639at2759"/>
<dbReference type="Gene3D" id="3.30.70.330">
    <property type="match status" value="3"/>
</dbReference>
<keyword evidence="1" id="KW-0677">Repeat</keyword>
<dbReference type="EMBL" id="MU827785">
    <property type="protein sequence ID" value="KAJ7333897.1"/>
    <property type="molecule type" value="Genomic_DNA"/>
</dbReference>
<dbReference type="AlphaFoldDB" id="A0A9X0CH16"/>
<feature type="region of interest" description="Disordered" evidence="4">
    <location>
        <begin position="239"/>
        <end position="266"/>
    </location>
</feature>
<evidence type="ECO:0000313" key="6">
    <source>
        <dbReference type="EMBL" id="KAJ7333897.1"/>
    </source>
</evidence>
<comment type="caution">
    <text evidence="6">The sequence shown here is derived from an EMBL/GenBank/DDBJ whole genome shotgun (WGS) entry which is preliminary data.</text>
</comment>
<evidence type="ECO:0000256" key="4">
    <source>
        <dbReference type="SAM" id="MobiDB-lite"/>
    </source>
</evidence>
<protein>
    <submittedName>
        <fullName evidence="6">RNA-binding protein 19</fullName>
    </submittedName>
</protein>
<feature type="region of interest" description="Disordered" evidence="4">
    <location>
        <begin position="1"/>
        <end position="49"/>
    </location>
</feature>
<name>A0A9X0CH16_9CNID</name>
<dbReference type="Proteomes" id="UP001163046">
    <property type="component" value="Unassembled WGS sequence"/>
</dbReference>
<feature type="domain" description="RRM" evidence="5">
    <location>
        <begin position="52"/>
        <end position="127"/>
    </location>
</feature>
<reference evidence="6" key="1">
    <citation type="submission" date="2023-01" db="EMBL/GenBank/DDBJ databases">
        <title>Genome assembly of the deep-sea coral Lophelia pertusa.</title>
        <authorList>
            <person name="Herrera S."/>
            <person name="Cordes E."/>
        </authorList>
    </citation>
    <scope>NUCLEOTIDE SEQUENCE</scope>
    <source>
        <strain evidence="6">USNM1676648</strain>
        <tissue evidence="6">Polyp</tissue>
    </source>
</reference>
<evidence type="ECO:0000256" key="3">
    <source>
        <dbReference type="PROSITE-ProRule" id="PRU00176"/>
    </source>
</evidence>
<feature type="domain" description="RRM" evidence="5">
    <location>
        <begin position="161"/>
        <end position="239"/>
    </location>
</feature>
<dbReference type="PANTHER" id="PTHR13976">
    <property type="entry name" value="HETEROGENEOUS NUCLEAR RIBONUCLEOPROTEIN-RELATED"/>
    <property type="match status" value="1"/>
</dbReference>
<keyword evidence="2 3" id="KW-0694">RNA-binding</keyword>
<dbReference type="Pfam" id="PF00076">
    <property type="entry name" value="RRM_1"/>
    <property type="match status" value="3"/>
</dbReference>
<organism evidence="6 7">
    <name type="scientific">Desmophyllum pertusum</name>
    <dbReference type="NCBI Taxonomy" id="174260"/>
    <lineage>
        <taxon>Eukaryota</taxon>
        <taxon>Metazoa</taxon>
        <taxon>Cnidaria</taxon>
        <taxon>Anthozoa</taxon>
        <taxon>Hexacorallia</taxon>
        <taxon>Scleractinia</taxon>
        <taxon>Caryophylliina</taxon>
        <taxon>Caryophylliidae</taxon>
        <taxon>Desmophyllum</taxon>
    </lineage>
</organism>
<evidence type="ECO:0000256" key="2">
    <source>
        <dbReference type="ARBA" id="ARBA00022884"/>
    </source>
</evidence>
<dbReference type="InterPro" id="IPR050666">
    <property type="entry name" value="ESRP"/>
</dbReference>
<sequence length="401" mass="45394">METSRRESDHDNSDNDNSNNDDEEEEKDYDHDGDNDNKSVRNDKPKEPAVFGTIKMRGLPFKAKEQHIKDFFAPLKILDIRMIKNNQKKPTGCAFVDFTSDLDIKEALKRDRDCIEGRYIELFRDKGEQSFNQETDNEKPWMKKLAAQGDDKEFESIAESGRLFLRNLAYSCSEEDLQNLFDKFGPLTETYLPLDKTTSKPIGIGFVTFVMPEHAVKAFNELDGKVFQGRLLHILPSKTKETKDEQTDTTTSFKSKRDAKKKGLSSHDHNWNTLFLGMNSVADVMADQYDTTKGTILNDATSSSLAVRMALGETQVVTETRKFLVSQGVKLDVFGQPSAKRSKTVIVVKNLPFNTPCEELRNTFAPFGKVARLVLPPSGITALVEFFEPSQAKKAFQKLAY</sequence>
<dbReference type="InterPro" id="IPR012677">
    <property type="entry name" value="Nucleotide-bd_a/b_plait_sf"/>
</dbReference>
<gene>
    <name evidence="6" type="primary">RBM19_2</name>
    <name evidence="6" type="ORF">OS493_015990</name>
</gene>
<dbReference type="PROSITE" id="PS50102">
    <property type="entry name" value="RRM"/>
    <property type="match status" value="3"/>
</dbReference>
<evidence type="ECO:0000259" key="5">
    <source>
        <dbReference type="PROSITE" id="PS50102"/>
    </source>
</evidence>
<keyword evidence="7" id="KW-1185">Reference proteome</keyword>
<proteinExistence type="predicted"/>
<dbReference type="SUPFAM" id="SSF54928">
    <property type="entry name" value="RNA-binding domain, RBD"/>
    <property type="match status" value="2"/>
</dbReference>
<dbReference type="InterPro" id="IPR035979">
    <property type="entry name" value="RBD_domain_sf"/>
</dbReference>
<evidence type="ECO:0000313" key="7">
    <source>
        <dbReference type="Proteomes" id="UP001163046"/>
    </source>
</evidence>
<dbReference type="SMART" id="SM00360">
    <property type="entry name" value="RRM"/>
    <property type="match status" value="3"/>
</dbReference>
<feature type="compositionally biased region" description="Basic and acidic residues" evidence="4">
    <location>
        <begin position="28"/>
        <end position="47"/>
    </location>
</feature>
<evidence type="ECO:0000256" key="1">
    <source>
        <dbReference type="ARBA" id="ARBA00022737"/>
    </source>
</evidence>
<feature type="compositionally biased region" description="Basic and acidic residues" evidence="4">
    <location>
        <begin position="1"/>
        <end position="13"/>
    </location>
</feature>